<feature type="domain" description="PRC-barrel" evidence="1">
    <location>
        <begin position="97"/>
        <end position="163"/>
    </location>
</feature>
<dbReference type="SUPFAM" id="SSF50346">
    <property type="entry name" value="PRC-barrel domain"/>
    <property type="match status" value="2"/>
</dbReference>
<dbReference type="AlphaFoldDB" id="A0A1M6JTC9"/>
<sequence>MCGDIMLKISDIVGYPIVCNDQKKFRGEVKDAVLDLKNCTLTGLIIDYGSLIHHTRVIPFNSIYKINRNNIMVRFKKNILEIKNMDLNKYFIKKNEKILGCEVIEDNGKLLGFIQDIIFEEKSGNILGLVLTNGMIDDIFNGIQILPINNSIIFEKEKIVILRDTKNDILKNIGGLKKLLELEH</sequence>
<evidence type="ECO:0000313" key="2">
    <source>
        <dbReference type="EMBL" id="SHJ49926.1"/>
    </source>
</evidence>
<dbReference type="InterPro" id="IPR011033">
    <property type="entry name" value="PRC_barrel-like_sf"/>
</dbReference>
<dbReference type="OrthoDB" id="1707618at2"/>
<dbReference type="Pfam" id="PF05239">
    <property type="entry name" value="PRC"/>
    <property type="match status" value="2"/>
</dbReference>
<dbReference type="EMBL" id="FRAG01000001">
    <property type="protein sequence ID" value="SHJ49926.1"/>
    <property type="molecule type" value="Genomic_DNA"/>
</dbReference>
<protein>
    <submittedName>
        <fullName evidence="2">Uncharacterized protein YrrD, contains PRC-barrel domain</fullName>
    </submittedName>
</protein>
<dbReference type="InterPro" id="IPR027275">
    <property type="entry name" value="PRC-brl_dom"/>
</dbReference>
<organism evidence="2 3">
    <name type="scientific">Paramaledivibacter caminithermalis (strain DSM 15212 / CIP 107654 / DViRD3)</name>
    <name type="common">Clostridium caminithermale</name>
    <dbReference type="NCBI Taxonomy" id="1121301"/>
    <lineage>
        <taxon>Bacteria</taxon>
        <taxon>Bacillati</taxon>
        <taxon>Bacillota</taxon>
        <taxon>Clostridia</taxon>
        <taxon>Peptostreptococcales</taxon>
        <taxon>Caminicellaceae</taxon>
        <taxon>Paramaledivibacter</taxon>
    </lineage>
</organism>
<reference evidence="3" key="1">
    <citation type="submission" date="2016-11" db="EMBL/GenBank/DDBJ databases">
        <authorList>
            <person name="Varghese N."/>
            <person name="Submissions S."/>
        </authorList>
    </citation>
    <scope>NUCLEOTIDE SEQUENCE [LARGE SCALE GENOMIC DNA]</scope>
    <source>
        <strain evidence="3">DSM 15212 / CIP 107654 / DViRD3</strain>
    </source>
</reference>
<keyword evidence="3" id="KW-1185">Reference proteome</keyword>
<name>A0A1M6JTC9_PARC5</name>
<gene>
    <name evidence="2" type="ORF">SAMN02745912_00143</name>
</gene>
<proteinExistence type="predicted"/>
<evidence type="ECO:0000259" key="1">
    <source>
        <dbReference type="Pfam" id="PF05239"/>
    </source>
</evidence>
<dbReference type="Proteomes" id="UP000184465">
    <property type="component" value="Unassembled WGS sequence"/>
</dbReference>
<accession>A0A1M6JTC9</accession>
<dbReference type="Gene3D" id="2.30.30.240">
    <property type="entry name" value="PRC-barrel domain"/>
    <property type="match status" value="2"/>
</dbReference>
<dbReference type="STRING" id="1121301.SAMN02745912_00143"/>
<evidence type="ECO:0000313" key="3">
    <source>
        <dbReference type="Proteomes" id="UP000184465"/>
    </source>
</evidence>
<feature type="domain" description="PRC-barrel" evidence="1">
    <location>
        <begin position="6"/>
        <end position="77"/>
    </location>
</feature>